<proteinExistence type="predicted"/>
<dbReference type="Pfam" id="PF11300">
    <property type="entry name" value="DUF3102"/>
    <property type="match status" value="1"/>
</dbReference>
<keyword evidence="2" id="KW-1185">Reference proteome</keyword>
<dbReference type="EMBL" id="JAFCLK010000021">
    <property type="protein sequence ID" value="MBR1138497.1"/>
    <property type="molecule type" value="Genomic_DNA"/>
</dbReference>
<accession>A0ABS5GAZ3</accession>
<name>A0ABS5GAZ3_9BRAD</name>
<dbReference type="Proteomes" id="UP001314635">
    <property type="component" value="Unassembled WGS sequence"/>
</dbReference>
<comment type="caution">
    <text evidence="1">The sequence shown here is derived from an EMBL/GenBank/DDBJ whole genome shotgun (WGS) entry which is preliminary data.</text>
</comment>
<evidence type="ECO:0000313" key="1">
    <source>
        <dbReference type="EMBL" id="MBR1138497.1"/>
    </source>
</evidence>
<evidence type="ECO:0000313" key="2">
    <source>
        <dbReference type="Proteomes" id="UP001314635"/>
    </source>
</evidence>
<dbReference type="InterPro" id="IPR021451">
    <property type="entry name" value="DUF3102"/>
</dbReference>
<protein>
    <submittedName>
        <fullName evidence="1">DUF3102 domain-containing protein</fullName>
    </submittedName>
</protein>
<reference evidence="2" key="1">
    <citation type="journal article" date="2021" name="ISME J.">
        <title>Evolutionary origin and ecological implication of a unique nif island in free-living Bradyrhizobium lineages.</title>
        <authorList>
            <person name="Tao J."/>
        </authorList>
    </citation>
    <scope>NUCLEOTIDE SEQUENCE [LARGE SCALE GENOMIC DNA]</scope>
    <source>
        <strain evidence="2">SZCCT0094</strain>
    </source>
</reference>
<gene>
    <name evidence="1" type="ORF">JQ619_22290</name>
</gene>
<organism evidence="1 2">
    <name type="scientific">Bradyrhizobium denitrificans</name>
    <dbReference type="NCBI Taxonomy" id="2734912"/>
    <lineage>
        <taxon>Bacteria</taxon>
        <taxon>Pseudomonadati</taxon>
        <taxon>Pseudomonadota</taxon>
        <taxon>Alphaproteobacteria</taxon>
        <taxon>Hyphomicrobiales</taxon>
        <taxon>Nitrobacteraceae</taxon>
        <taxon>Bradyrhizobium</taxon>
    </lineage>
</organism>
<sequence>MHATTIQVGKDLIAAKRYLSHGQFIRWIEQEVGIPARTAQAYMRIAHWATGKSSVVARLPSTLLFILSASSTPVEYAEDILRRLESGEKIAPATVKKELKQLQTRGPSTQLLCSDEVTRDASNGIGDVEVVIPTREEALREAVLILFQKLSQDEFMRVKSIMTNRTMLNDPELSIKLAEAFTTVA</sequence>